<dbReference type="Gene3D" id="1.20.900.10">
    <property type="entry name" value="Dbl homology (DH) domain"/>
    <property type="match status" value="1"/>
</dbReference>
<protein>
    <recommendedName>
        <fullName evidence="2">DH domain-containing protein</fullName>
    </recommendedName>
</protein>
<keyword evidence="1" id="KW-0479">Metal-binding</keyword>
<accession>A0ABV0RCQ4</accession>
<reference evidence="3 4" key="1">
    <citation type="submission" date="2021-06" db="EMBL/GenBank/DDBJ databases">
        <authorList>
            <person name="Palmer J.M."/>
        </authorList>
    </citation>
    <scope>NUCLEOTIDE SEQUENCE [LARGE SCALE GENOMIC DNA]</scope>
    <source>
        <strain evidence="3 4">XC_2019</strain>
        <tissue evidence="3">Muscle</tissue>
    </source>
</reference>
<gene>
    <name evidence="3" type="ORF">XENOCAPTIV_000187</name>
</gene>
<dbReference type="InterPro" id="IPR035899">
    <property type="entry name" value="DBL_dom_sf"/>
</dbReference>
<evidence type="ECO:0000256" key="1">
    <source>
        <dbReference type="ARBA" id="ARBA00022771"/>
    </source>
</evidence>
<feature type="non-terminal residue" evidence="3">
    <location>
        <position position="120"/>
    </location>
</feature>
<organism evidence="3 4">
    <name type="scientific">Xenoophorus captivus</name>
    <dbReference type="NCBI Taxonomy" id="1517983"/>
    <lineage>
        <taxon>Eukaryota</taxon>
        <taxon>Metazoa</taxon>
        <taxon>Chordata</taxon>
        <taxon>Craniata</taxon>
        <taxon>Vertebrata</taxon>
        <taxon>Euteleostomi</taxon>
        <taxon>Actinopterygii</taxon>
        <taxon>Neopterygii</taxon>
        <taxon>Teleostei</taxon>
        <taxon>Neoteleostei</taxon>
        <taxon>Acanthomorphata</taxon>
        <taxon>Ovalentaria</taxon>
        <taxon>Atherinomorphae</taxon>
        <taxon>Cyprinodontiformes</taxon>
        <taxon>Goodeidae</taxon>
        <taxon>Xenoophorus</taxon>
    </lineage>
</organism>
<dbReference type="Proteomes" id="UP001434883">
    <property type="component" value="Unassembled WGS sequence"/>
</dbReference>
<keyword evidence="1" id="KW-0863">Zinc-finger</keyword>
<dbReference type="PANTHER" id="PTHR13944">
    <property type="entry name" value="AGAP007712-PA"/>
    <property type="match status" value="1"/>
</dbReference>
<comment type="caution">
    <text evidence="3">The sequence shown here is derived from an EMBL/GenBank/DDBJ whole genome shotgun (WGS) entry which is preliminary data.</text>
</comment>
<keyword evidence="4" id="KW-1185">Reference proteome</keyword>
<dbReference type="InterPro" id="IPR000219">
    <property type="entry name" value="DH_dom"/>
</dbReference>
<dbReference type="PROSITE" id="PS50010">
    <property type="entry name" value="DH_2"/>
    <property type="match status" value="1"/>
</dbReference>
<feature type="domain" description="DH" evidence="2">
    <location>
        <begin position="1"/>
        <end position="120"/>
    </location>
</feature>
<dbReference type="InterPro" id="IPR051632">
    <property type="entry name" value="Rho_GEF"/>
</dbReference>
<proteinExistence type="predicted"/>
<evidence type="ECO:0000259" key="2">
    <source>
        <dbReference type="PROSITE" id="PS50010"/>
    </source>
</evidence>
<evidence type="ECO:0000313" key="3">
    <source>
        <dbReference type="EMBL" id="MEQ2205482.1"/>
    </source>
</evidence>
<dbReference type="EMBL" id="JAHRIN010042111">
    <property type="protein sequence ID" value="MEQ2205482.1"/>
    <property type="molecule type" value="Genomic_DNA"/>
</dbReference>
<dbReference type="SUPFAM" id="SSF48065">
    <property type="entry name" value="DBL homology domain (DH-domain)"/>
    <property type="match status" value="1"/>
</dbReference>
<dbReference type="PANTHER" id="PTHR13944:SF23">
    <property type="entry name" value="RHO GUANINE NUCLEOTIDE EXCHANGE FACTOR 18"/>
    <property type="match status" value="1"/>
</dbReference>
<name>A0ABV0RCQ4_9TELE</name>
<evidence type="ECO:0000313" key="4">
    <source>
        <dbReference type="Proteomes" id="UP001434883"/>
    </source>
</evidence>
<dbReference type="Pfam" id="PF00621">
    <property type="entry name" value="RhoGEF"/>
    <property type="match status" value="1"/>
</dbReference>
<keyword evidence="1" id="KW-0862">Zinc</keyword>
<sequence>MHHVRTLKILFHIYMYELKESLLVDDAWLEKLFPSVEVLLSLHMHFFSFLKLRQKQSQDEENPNNFCITQLGDILINQFSGNLGEQMMVVYSHFCSHHSEAVNFYKEQTHNNKKLQILIR</sequence>